<sequence length="165" mass="18394">MESQKTEIIKQLVDSHQHFFRTIRPIVPQEWLNLDLTMTQLKTAMYLATEGPSRVSTLAAFLGVSTATMTGITDRLVQHEFIVRYADPADRRAVICDLSAKGKKVIGQMWEIGSARMTQLLEKMNVGQLEHMQQGIADLLAAAAELNLEEGGNRPAATKRITETK</sequence>
<dbReference type="Gene3D" id="1.10.10.10">
    <property type="entry name" value="Winged helix-like DNA-binding domain superfamily/Winged helix DNA-binding domain"/>
    <property type="match status" value="1"/>
</dbReference>
<reference evidence="5 6" key="1">
    <citation type="submission" date="2024-03" db="EMBL/GenBank/DDBJ databases">
        <title>A Dehalogenimonas Isolated from Estuarine Sediments Dihaloeliminates Chlorinated Alkanes.</title>
        <authorList>
            <person name="Yang Y."/>
            <person name="Wang H."/>
        </authorList>
    </citation>
    <scope>NUCLEOTIDE SEQUENCE [LARGE SCALE GENOMIC DNA]</scope>
    <source>
        <strain evidence="5 6">W</strain>
    </source>
</reference>
<accession>A0ABZ2J5C7</accession>
<evidence type="ECO:0000256" key="3">
    <source>
        <dbReference type="ARBA" id="ARBA00023163"/>
    </source>
</evidence>
<evidence type="ECO:0000256" key="1">
    <source>
        <dbReference type="ARBA" id="ARBA00023015"/>
    </source>
</evidence>
<name>A0ABZ2J5C7_9CHLR</name>
<dbReference type="PANTHER" id="PTHR33164">
    <property type="entry name" value="TRANSCRIPTIONAL REGULATOR, MARR FAMILY"/>
    <property type="match status" value="1"/>
</dbReference>
<dbReference type="InterPro" id="IPR000835">
    <property type="entry name" value="HTH_MarR-typ"/>
</dbReference>
<proteinExistence type="predicted"/>
<evidence type="ECO:0000313" key="5">
    <source>
        <dbReference type="EMBL" id="WWX26111.1"/>
    </source>
</evidence>
<dbReference type="EMBL" id="CP146612">
    <property type="protein sequence ID" value="WWX26111.1"/>
    <property type="molecule type" value="Genomic_DNA"/>
</dbReference>
<dbReference type="SUPFAM" id="SSF46785">
    <property type="entry name" value="Winged helix' DNA-binding domain"/>
    <property type="match status" value="1"/>
</dbReference>
<dbReference type="PROSITE" id="PS50995">
    <property type="entry name" value="HTH_MARR_2"/>
    <property type="match status" value="1"/>
</dbReference>
<dbReference type="RefSeq" id="WP_338738952.1">
    <property type="nucleotide sequence ID" value="NZ_CP146612.1"/>
</dbReference>
<evidence type="ECO:0000256" key="2">
    <source>
        <dbReference type="ARBA" id="ARBA00023125"/>
    </source>
</evidence>
<keyword evidence="2" id="KW-0238">DNA-binding</keyword>
<dbReference type="PANTHER" id="PTHR33164:SF99">
    <property type="entry name" value="MARR FAMILY REGULATORY PROTEIN"/>
    <property type="match status" value="1"/>
</dbReference>
<keyword evidence="1" id="KW-0805">Transcription regulation</keyword>
<dbReference type="InterPro" id="IPR039422">
    <property type="entry name" value="MarR/SlyA-like"/>
</dbReference>
<protein>
    <submittedName>
        <fullName evidence="5">MarR family transcriptional regulator</fullName>
    </submittedName>
</protein>
<dbReference type="SMART" id="SM00347">
    <property type="entry name" value="HTH_MARR"/>
    <property type="match status" value="1"/>
</dbReference>
<dbReference type="PROSITE" id="PS01117">
    <property type="entry name" value="HTH_MARR_1"/>
    <property type="match status" value="1"/>
</dbReference>
<dbReference type="InterPro" id="IPR036388">
    <property type="entry name" value="WH-like_DNA-bd_sf"/>
</dbReference>
<evidence type="ECO:0000313" key="6">
    <source>
        <dbReference type="Proteomes" id="UP001375370"/>
    </source>
</evidence>
<dbReference type="InterPro" id="IPR023187">
    <property type="entry name" value="Tscrpt_reg_MarR-type_CS"/>
</dbReference>
<dbReference type="Proteomes" id="UP001375370">
    <property type="component" value="Chromosome"/>
</dbReference>
<dbReference type="Pfam" id="PF01047">
    <property type="entry name" value="MarR"/>
    <property type="match status" value="1"/>
</dbReference>
<feature type="domain" description="HTH marR-type" evidence="4">
    <location>
        <begin position="5"/>
        <end position="141"/>
    </location>
</feature>
<dbReference type="InterPro" id="IPR036390">
    <property type="entry name" value="WH_DNA-bd_sf"/>
</dbReference>
<organism evidence="5 6">
    <name type="scientific">Candidatus Dehalogenimonas loeffleri</name>
    <dbReference type="NCBI Taxonomy" id="3127115"/>
    <lineage>
        <taxon>Bacteria</taxon>
        <taxon>Bacillati</taxon>
        <taxon>Chloroflexota</taxon>
        <taxon>Dehalococcoidia</taxon>
        <taxon>Dehalococcoidales</taxon>
        <taxon>Dehalococcoidaceae</taxon>
        <taxon>Dehalogenimonas</taxon>
    </lineage>
</organism>
<keyword evidence="6" id="KW-1185">Reference proteome</keyword>
<evidence type="ECO:0000259" key="4">
    <source>
        <dbReference type="PROSITE" id="PS50995"/>
    </source>
</evidence>
<keyword evidence="3" id="KW-0804">Transcription</keyword>
<gene>
    <name evidence="5" type="ORF">V8247_03850</name>
</gene>